<dbReference type="AlphaFoldDB" id="A0A3P3XGP3"/>
<sequence>MISFENWKEGFLVTVAGQRLLWHSAKRPAVFVHRAGEMRSAWRSAGTCLPTMASGRSALFRFSGGLVMREELRDARSVAAFADYSSAYSTAIFSLYFSCLDKEIDSVRLRFHDMPKAHWNGLGPREQHLARGTIALPLGARSAAFAMDGRFILCSSSGERKLRFSEAEMLFDLDLPAEVHFGYARTPAEACRLWRYSFGSLDSFFENPDESYRGAHSGKSQTLIAAEARAHSVVIPQEAAGLLGSLSFSGAGPEDYQQLNMAVAQAVREGSIWKYANLMLCQPDIALPAQFRREIGNAFISLGDILPARLKNRYAKIRAGLEKYWEFCRMRWTEDGIPALLHPSLLYPQDVALESRDDLLMAGADMVFAPNLKEKGELASLVLPEGEWVHFWTSRIYPSGRVTVHAPAGAPALFYRAESEYSWLFDSVRQVASRL</sequence>
<dbReference type="InterPro" id="IPR052990">
    <property type="entry name" value="Sulfoquinovosidase_GH31"/>
</dbReference>
<dbReference type="InterPro" id="IPR048395">
    <property type="entry name" value="Glyco_hydro_31_C"/>
</dbReference>
<dbReference type="Pfam" id="PF21365">
    <property type="entry name" value="Glyco_hydro_31_3rd"/>
    <property type="match status" value="1"/>
</dbReference>
<evidence type="ECO:0000313" key="2">
    <source>
        <dbReference type="EMBL" id="SLM10913.1"/>
    </source>
</evidence>
<accession>A0A3P3XGP3</accession>
<dbReference type="PANTHER" id="PTHR46959">
    <property type="entry name" value="SULFOQUINOVOSIDASE"/>
    <property type="match status" value="1"/>
</dbReference>
<dbReference type="PANTHER" id="PTHR46959:SF2">
    <property type="entry name" value="SULFOQUINOVOSIDASE"/>
    <property type="match status" value="1"/>
</dbReference>
<reference evidence="2" key="1">
    <citation type="submission" date="2017-02" db="EMBL/GenBank/DDBJ databases">
        <authorList>
            <person name="Regsiter A."/>
            <person name="William W."/>
        </authorList>
    </citation>
    <scope>NUCLEOTIDE SEQUENCE</scope>
    <source>
        <strain evidence="2">Bib</strain>
    </source>
</reference>
<proteinExistence type="predicted"/>
<organism evidence="2">
    <name type="scientific">uncultured spirochete</name>
    <dbReference type="NCBI Taxonomy" id="156406"/>
    <lineage>
        <taxon>Bacteria</taxon>
        <taxon>Pseudomonadati</taxon>
        <taxon>Spirochaetota</taxon>
        <taxon>Spirochaetia</taxon>
        <taxon>Spirochaetales</taxon>
        <taxon>environmental samples</taxon>
    </lineage>
</organism>
<dbReference type="Gene3D" id="2.60.40.1180">
    <property type="entry name" value="Golgi alpha-mannosidase II"/>
    <property type="match status" value="1"/>
</dbReference>
<gene>
    <name evidence="2" type="ORF">SPIROBIBN47_150163</name>
</gene>
<evidence type="ECO:0000259" key="1">
    <source>
        <dbReference type="Pfam" id="PF21365"/>
    </source>
</evidence>
<dbReference type="InterPro" id="IPR013780">
    <property type="entry name" value="Glyco_hydro_b"/>
</dbReference>
<name>A0A3P3XGP3_9SPIR</name>
<protein>
    <recommendedName>
        <fullName evidence="1">Glycosyl hydrolase family 31 C-terminal domain-containing protein</fullName>
    </recommendedName>
</protein>
<dbReference type="SUPFAM" id="SSF51011">
    <property type="entry name" value="Glycosyl hydrolase domain"/>
    <property type="match status" value="1"/>
</dbReference>
<feature type="domain" description="Glycosyl hydrolase family 31 C-terminal" evidence="1">
    <location>
        <begin position="345"/>
        <end position="418"/>
    </location>
</feature>
<dbReference type="EMBL" id="FWDM01000007">
    <property type="protein sequence ID" value="SLM10913.1"/>
    <property type="molecule type" value="Genomic_DNA"/>
</dbReference>